<feature type="domain" description="Nephrocystin 3-like N-terminal" evidence="2">
    <location>
        <begin position="241"/>
        <end position="381"/>
    </location>
</feature>
<dbReference type="InterPro" id="IPR027417">
    <property type="entry name" value="P-loop_NTPase"/>
</dbReference>
<evidence type="ECO:0000313" key="3">
    <source>
        <dbReference type="EMBL" id="PIA99710.1"/>
    </source>
</evidence>
<dbReference type="InterPro" id="IPR056884">
    <property type="entry name" value="NPHP3-like_N"/>
</dbReference>
<dbReference type="Gene3D" id="3.40.50.300">
    <property type="entry name" value="P-loop containing nucleotide triphosphate hydrolases"/>
    <property type="match status" value="1"/>
</dbReference>
<accession>A0A2G5I4L2</accession>
<proteinExistence type="predicted"/>
<dbReference type="Pfam" id="PF24883">
    <property type="entry name" value="NPHP3_N"/>
    <property type="match status" value="1"/>
</dbReference>
<dbReference type="PANTHER" id="PTHR10039:SF16">
    <property type="entry name" value="GPI INOSITOL-DEACYLASE"/>
    <property type="match status" value="1"/>
</dbReference>
<comment type="caution">
    <text evidence="3">The sequence shown here is derived from an EMBL/GenBank/DDBJ whole genome shotgun (WGS) entry which is preliminary data.</text>
</comment>
<dbReference type="SUPFAM" id="SSF52540">
    <property type="entry name" value="P-loop containing nucleoside triphosphate hydrolases"/>
    <property type="match status" value="1"/>
</dbReference>
<reference evidence="3 4" key="1">
    <citation type="submission" date="2015-10" db="EMBL/GenBank/DDBJ databases">
        <title>The cercosporin biosynthetic gene cluster was horizontally transferred to several fungal lineages and shown to be expanded in Cercospora beticola based on microsynteny with recipient genomes.</title>
        <authorList>
            <person name="De Jonge R."/>
            <person name="Ebert M.K."/>
            <person name="Suttle J.C."/>
            <person name="Jurick Ii W.M."/>
            <person name="Secor G.A."/>
            <person name="Thomma B.P."/>
            <person name="Van De Peer Y."/>
            <person name="Bolton M.D."/>
        </authorList>
    </citation>
    <scope>NUCLEOTIDE SEQUENCE [LARGE SCALE GENOMIC DNA]</scope>
    <source>
        <strain evidence="3 4">09-40</strain>
    </source>
</reference>
<name>A0A2G5I4L2_CERBT</name>
<dbReference type="EMBL" id="LKMD01000101">
    <property type="protein sequence ID" value="PIA99710.1"/>
    <property type="molecule type" value="Genomic_DNA"/>
</dbReference>
<dbReference type="PANTHER" id="PTHR10039">
    <property type="entry name" value="AMELOGENIN"/>
    <property type="match status" value="1"/>
</dbReference>
<sequence>MDPGTAVGVASLGIQLCEGILKYYSKWRSYDKDIEDTYRQIAELAKIFARLRVSLDKISYDRKQLQHAKEALQPCETSLLELQQLLVELRPINAPSGRAERAWAQFRRAMYPLKASTLAKLRELDEDVRDQLSLALQGTQIDITAVIQGQLSDMKLSIDGISTTLSQVSLQSKVTANDVNRLGASVKQMSVTADSTADGVTALLKVKDKRRLNEILAWLTPDPNLDPWLEFKAARNKHQSGTGNWLLTSPNYSSWKSGPTPHLWLHGKAGCGKSILCSTAIDDLRTSLDEMLLALIAQLARKPSGLAVLEAAYEIHKHGTPLNAPLQEIFLDQVNATSSTFIILDGLDECPAAFDAQRQLLETLERLAAKTKTMKLFMTSRDELAIRRAVHGKIQAEEIAIDARQTNYDIERYVAGEIEKDTRLQRFSEKSKSLVRTKLAEKADGMFRWAFCQLEELKKIKMSTPQKVEQALGTLPSTLDETYDRMLAQIDDMDRREARIILQWLVVKGEGMSLREIAETCIIDPELETVNIEDRADPEDIVDLLGSLVVRYSTLADIELTLAHFSVQEYL</sequence>
<dbReference type="OrthoDB" id="3650614at2759"/>
<protein>
    <recommendedName>
        <fullName evidence="2">Nephrocystin 3-like N-terminal domain-containing protein</fullName>
    </recommendedName>
</protein>
<gene>
    <name evidence="3" type="ORF">CB0940_02459</name>
</gene>
<evidence type="ECO:0000256" key="1">
    <source>
        <dbReference type="ARBA" id="ARBA00022737"/>
    </source>
</evidence>
<evidence type="ECO:0000259" key="2">
    <source>
        <dbReference type="Pfam" id="PF24883"/>
    </source>
</evidence>
<dbReference type="Proteomes" id="UP000230605">
    <property type="component" value="Chromosome 3"/>
</dbReference>
<organism evidence="3 4">
    <name type="scientific">Cercospora beticola</name>
    <name type="common">Sugarbeet leaf spot fungus</name>
    <dbReference type="NCBI Taxonomy" id="122368"/>
    <lineage>
        <taxon>Eukaryota</taxon>
        <taxon>Fungi</taxon>
        <taxon>Dikarya</taxon>
        <taxon>Ascomycota</taxon>
        <taxon>Pezizomycotina</taxon>
        <taxon>Dothideomycetes</taxon>
        <taxon>Dothideomycetidae</taxon>
        <taxon>Mycosphaerellales</taxon>
        <taxon>Mycosphaerellaceae</taxon>
        <taxon>Cercospora</taxon>
    </lineage>
</organism>
<dbReference type="AlphaFoldDB" id="A0A2G5I4L2"/>
<evidence type="ECO:0000313" key="4">
    <source>
        <dbReference type="Proteomes" id="UP000230605"/>
    </source>
</evidence>
<keyword evidence="1" id="KW-0677">Repeat</keyword>